<reference evidence="10" key="1">
    <citation type="submission" date="2025-08" db="UniProtKB">
        <authorList>
            <consortium name="RefSeq"/>
        </authorList>
    </citation>
    <scope>IDENTIFICATION</scope>
</reference>
<dbReference type="Gene3D" id="2.60.40.150">
    <property type="entry name" value="C2 domain"/>
    <property type="match status" value="4"/>
</dbReference>
<dbReference type="CDD" id="cd04017">
    <property type="entry name" value="C2D_Ferlin"/>
    <property type="match status" value="1"/>
</dbReference>
<keyword evidence="9" id="KW-1185">Reference proteome</keyword>
<dbReference type="PaxDb" id="121845-A0A3Q0IZA0"/>
<evidence type="ECO:0000256" key="2">
    <source>
        <dbReference type="ARBA" id="ARBA00022692"/>
    </source>
</evidence>
<feature type="domain" description="C2" evidence="8">
    <location>
        <begin position="1207"/>
        <end position="1351"/>
    </location>
</feature>
<feature type="compositionally biased region" description="Basic residues" evidence="6">
    <location>
        <begin position="795"/>
        <end position="811"/>
    </location>
</feature>
<feature type="compositionally biased region" description="Acidic residues" evidence="6">
    <location>
        <begin position="1031"/>
        <end position="1040"/>
    </location>
</feature>
<dbReference type="SMART" id="SM00239">
    <property type="entry name" value="C2"/>
    <property type="match status" value="4"/>
</dbReference>
<dbReference type="SMART" id="SM01202">
    <property type="entry name" value="FerI"/>
    <property type="match status" value="1"/>
</dbReference>
<protein>
    <submittedName>
        <fullName evidence="10">Otoferlin</fullName>
    </submittedName>
</protein>
<dbReference type="InterPro" id="IPR055072">
    <property type="entry name" value="Ferlin_DSRM"/>
</dbReference>
<feature type="transmembrane region" description="Helical" evidence="7">
    <location>
        <begin position="1452"/>
        <end position="1472"/>
    </location>
</feature>
<evidence type="ECO:0000259" key="8">
    <source>
        <dbReference type="PROSITE" id="PS50004"/>
    </source>
</evidence>
<dbReference type="InterPro" id="IPR037725">
    <property type="entry name" value="C2F_Ferlin"/>
</dbReference>
<feature type="region of interest" description="Disordered" evidence="6">
    <location>
        <begin position="1014"/>
        <end position="1040"/>
    </location>
</feature>
<evidence type="ECO:0000313" key="10">
    <source>
        <dbReference type="RefSeq" id="XP_026681577.1"/>
    </source>
</evidence>
<keyword evidence="5 7" id="KW-0472">Membrane</keyword>
<dbReference type="CDD" id="cd08374">
    <property type="entry name" value="C2F_Ferlin"/>
    <property type="match status" value="1"/>
</dbReference>
<feature type="non-terminal residue" evidence="10">
    <location>
        <position position="1"/>
    </location>
</feature>
<dbReference type="GO" id="GO:0007009">
    <property type="term" value="P:plasma membrane organization"/>
    <property type="evidence" value="ECO:0007669"/>
    <property type="project" value="TreeGrafter"/>
</dbReference>
<comment type="subcellular location">
    <subcellularLocation>
        <location evidence="1">Membrane</location>
        <topology evidence="1">Single-pass membrane protein</topology>
    </subcellularLocation>
</comment>
<keyword evidence="3" id="KW-0677">Repeat</keyword>
<feature type="region of interest" description="Disordered" evidence="6">
    <location>
        <begin position="794"/>
        <end position="824"/>
    </location>
</feature>
<dbReference type="Pfam" id="PF08151">
    <property type="entry name" value="FerI"/>
    <property type="match status" value="1"/>
</dbReference>
<dbReference type="InterPro" id="IPR037722">
    <property type="entry name" value="C2C_Ferlin"/>
</dbReference>
<feature type="transmembrane region" description="Helical" evidence="7">
    <location>
        <begin position="979"/>
        <end position="999"/>
    </location>
</feature>
<evidence type="ECO:0000313" key="9">
    <source>
        <dbReference type="Proteomes" id="UP000079169"/>
    </source>
</evidence>
<proteinExistence type="predicted"/>
<feature type="region of interest" description="Disordered" evidence="6">
    <location>
        <begin position="1059"/>
        <end position="1145"/>
    </location>
</feature>
<dbReference type="InterPro" id="IPR012968">
    <property type="entry name" value="FerIin_dom"/>
</dbReference>
<accession>A0A3Q0IZA0</accession>
<dbReference type="KEGG" id="dci:103512257"/>
<dbReference type="PANTHER" id="PTHR12546:SF60">
    <property type="entry name" value="MISFIRE, ISOFORM F"/>
    <property type="match status" value="1"/>
</dbReference>
<dbReference type="PANTHER" id="PTHR12546">
    <property type="entry name" value="FER-1-LIKE"/>
    <property type="match status" value="1"/>
</dbReference>
<evidence type="ECO:0000256" key="1">
    <source>
        <dbReference type="ARBA" id="ARBA00004167"/>
    </source>
</evidence>
<dbReference type="InterPro" id="IPR000008">
    <property type="entry name" value="C2_dom"/>
</dbReference>
<dbReference type="GeneID" id="103512257"/>
<keyword evidence="2 7" id="KW-0812">Transmembrane</keyword>
<gene>
    <name evidence="10" type="primary">LOC103512257</name>
</gene>
<dbReference type="Pfam" id="PF22901">
    <property type="entry name" value="dsrm_Ferlin"/>
    <property type="match status" value="1"/>
</dbReference>
<feature type="domain" description="C2" evidence="8">
    <location>
        <begin position="426"/>
        <end position="554"/>
    </location>
</feature>
<dbReference type="Pfam" id="PF00168">
    <property type="entry name" value="C2"/>
    <property type="match status" value="3"/>
</dbReference>
<dbReference type="PROSITE" id="PS50004">
    <property type="entry name" value="C2"/>
    <property type="match status" value="4"/>
</dbReference>
<dbReference type="SUPFAM" id="SSF49562">
    <property type="entry name" value="C2 domain (Calcium/lipid-binding domain, CaLB)"/>
    <property type="match status" value="5"/>
</dbReference>
<dbReference type="InterPro" id="IPR032362">
    <property type="entry name" value="Ferlin_C"/>
</dbReference>
<dbReference type="InterPro" id="IPR035892">
    <property type="entry name" value="C2_domain_sf"/>
</dbReference>
<evidence type="ECO:0000256" key="5">
    <source>
        <dbReference type="ARBA" id="ARBA00023136"/>
    </source>
</evidence>
<dbReference type="FunFam" id="2.60.40.150:FF:000034">
    <property type="entry name" value="otoferlin isoform X2"/>
    <property type="match status" value="1"/>
</dbReference>
<dbReference type="GO" id="GO:0016020">
    <property type="term" value="C:membrane"/>
    <property type="evidence" value="ECO:0007669"/>
    <property type="project" value="UniProtKB-SubCell"/>
</dbReference>
<dbReference type="InterPro" id="IPR037721">
    <property type="entry name" value="Ferlin"/>
</dbReference>
<evidence type="ECO:0000256" key="3">
    <source>
        <dbReference type="ARBA" id="ARBA00022737"/>
    </source>
</evidence>
<evidence type="ECO:0000256" key="4">
    <source>
        <dbReference type="ARBA" id="ARBA00022989"/>
    </source>
</evidence>
<feature type="domain" description="C2" evidence="8">
    <location>
        <begin position="606"/>
        <end position="738"/>
    </location>
</feature>
<feature type="compositionally biased region" description="Basic and acidic residues" evidence="6">
    <location>
        <begin position="1059"/>
        <end position="1068"/>
    </location>
</feature>
<dbReference type="CDD" id="cd04018">
    <property type="entry name" value="C2C_Ferlin"/>
    <property type="match status" value="1"/>
</dbReference>
<dbReference type="Proteomes" id="UP000079169">
    <property type="component" value="Unplaced"/>
</dbReference>
<evidence type="ECO:0000256" key="7">
    <source>
        <dbReference type="SAM" id="Phobius"/>
    </source>
</evidence>
<dbReference type="RefSeq" id="XP_026681577.1">
    <property type="nucleotide sequence ID" value="XM_026825776.1"/>
</dbReference>
<organism evidence="9 10">
    <name type="scientific">Diaphorina citri</name>
    <name type="common">Asian citrus psyllid</name>
    <dbReference type="NCBI Taxonomy" id="121845"/>
    <lineage>
        <taxon>Eukaryota</taxon>
        <taxon>Metazoa</taxon>
        <taxon>Ecdysozoa</taxon>
        <taxon>Arthropoda</taxon>
        <taxon>Hexapoda</taxon>
        <taxon>Insecta</taxon>
        <taxon>Pterygota</taxon>
        <taxon>Neoptera</taxon>
        <taxon>Paraneoptera</taxon>
        <taxon>Hemiptera</taxon>
        <taxon>Sternorrhyncha</taxon>
        <taxon>Psylloidea</taxon>
        <taxon>Psyllidae</taxon>
        <taxon>Diaphorininae</taxon>
        <taxon>Diaphorina</taxon>
    </lineage>
</organism>
<keyword evidence="4 7" id="KW-1133">Transmembrane helix</keyword>
<sequence>VVHSKKILRTSKHVGSFKLDVSTVFAQPDHQFYHKWALLTDPDDIAGGPKGYLKCDISVIGKGDTVKIPQKSEKDEDDIEANLLLPEGVPLERQHARFIIRIYRADGLPKMNSSLVANVKKAFTGETKDLVDPYVQVSFAGLTGKTSVKKNSYNPVWNEQIIFSEMFPPLCSRIKIQLRDNDPVNNTVIGTHYIDLKNISNDGDKGFLPTFGPNFVHMYGSTRDYSLLDENYSLNTGLGEGVSYRARLLIAIRTEITDNIDIIPADVEVESTFPVVEHSYGKNEEFFLFGTILEATMIDKRLGEKPVYLEMSIGNAGNTLDGYNQPSQEHADSDVEEPQLGKYFVFDFHMPAVMLFDKIITLSEHLGSMARNLKALVTKHSFKERLKTSQTYLLKLKDIIEDKYVSMDLPPSVIHYSEKYASMDLAPSVIHYSEKYSFQLRAYMYQARSLIGSDASGLSDPFARVVIGEYCKTTQVIDETLSPTWDETLVMDEILVYGTQEEIQADPPVIIIEIFDQDKVGKSEFIGRAMAKPHVKLLSDPYTKPRFPPSLEWYPIHRGSESAGELLATFELFQLPPNNRSGAGDLPDLPDPKELYMVSQQGPEQYIGPILPVPEGIRPTLARYRIEVLFWGLRDLKRVHFMSVDKPRVDIECAGHILYSSVIQNAKKNPNFSNPVKFLELELPEQELYRPPLTIRVVDCRSFGRFTLVGTHMINSIHRYMYIPLTRRDKEEKTRAALTTQANNPGLQCNGFIDSSEKQKMDIHISATEKTPLLPGCNQDTIITMNYVNTGHGRGLSRQRSLKSNGKKRRKVSSDEMDDEDDDSRDWWSKYFASIEATIEGSIKVYKWPLPKDIEDHTIMGFDPQYGFFQGVPNNDPIHVLVRVYVVKATDLHPMDLNGKADPYVVLQLGSKRLSDKENYVSKQLNPVFEEAEKNPAGQGRNEPDPLDKPNRPDASFMWFLNPLKSIRYIVWHNYKWRILQTLLFCLLFFMILTFFYAVPGYTVKKLLGGGLSRQRSLKSNGKKRRKVSSDEMDDEDDDSRDWWSKYFASIEATIEEGKEARREKQLENHSSLSLSATPGLEDHHTTTSSGGGHLSSGRKFHSAAKLVSKLSPKSGRPTKNNGKMAKMKECEGSPKSGRPTKNNGKMAKMKIYTSELENQPEFNGFREWLLPFDLYRGKKTGDEEEDDNRVVGTFKVSQHLYSLGIQNPDNGYNRWRDPMKPTQILARLCKDAKMDQPQYTNGKVKIGKKTWLKGPEDCQCTDIHYRSLTGEGNFNWRFVFPFDYLVAEEKIVISKKESLFSWDESESKIPARLELQVWDADHFSADDFLGAITLDLNRFPRGAKSSKLCTLDMLRVEGNVPMVNIFKQKRVKGWWPFYVKKENEEMELTGKVEAEIHLLTQEEAEKNPAGQGRNEPDPLDKPNRPDASFMWFLNPLKSIRYIVWHNYKWRILQTLLFCLLFFMILTFFYAVPGYTVKKLLGA</sequence>
<name>A0A3Q0IZA0_DIACI</name>
<feature type="compositionally biased region" description="Acidic residues" evidence="6">
    <location>
        <begin position="815"/>
        <end position="824"/>
    </location>
</feature>
<dbReference type="InterPro" id="IPR037723">
    <property type="entry name" value="C2D_Ferlin"/>
</dbReference>
<feature type="domain" description="C2" evidence="8">
    <location>
        <begin position="75"/>
        <end position="210"/>
    </location>
</feature>
<dbReference type="Pfam" id="PF16165">
    <property type="entry name" value="Ferlin_C"/>
    <property type="match status" value="2"/>
</dbReference>
<evidence type="ECO:0000256" key="6">
    <source>
        <dbReference type="SAM" id="MobiDB-lite"/>
    </source>
</evidence>
<dbReference type="STRING" id="121845.A0A3Q0IZA0"/>